<evidence type="ECO:0000256" key="1">
    <source>
        <dbReference type="ARBA" id="ARBA00005721"/>
    </source>
</evidence>
<dbReference type="InterPro" id="IPR005531">
    <property type="entry name" value="Asp23"/>
</dbReference>
<keyword evidence="4" id="KW-1185">Reference proteome</keyword>
<feature type="region of interest" description="Disordered" evidence="2">
    <location>
        <begin position="149"/>
        <end position="206"/>
    </location>
</feature>
<dbReference type="Pfam" id="PF03780">
    <property type="entry name" value="Asp23"/>
    <property type="match status" value="1"/>
</dbReference>
<dbReference type="Proteomes" id="UP001596514">
    <property type="component" value="Unassembled WGS sequence"/>
</dbReference>
<feature type="compositionally biased region" description="Basic and acidic residues" evidence="2">
    <location>
        <begin position="1"/>
        <end position="10"/>
    </location>
</feature>
<name>A0ABW2TCT4_9ACTN</name>
<comment type="similarity">
    <text evidence="1">Belongs to the asp23 family.</text>
</comment>
<reference evidence="4" key="1">
    <citation type="journal article" date="2019" name="Int. J. Syst. Evol. Microbiol.">
        <title>The Global Catalogue of Microorganisms (GCM) 10K type strain sequencing project: providing services to taxonomists for standard genome sequencing and annotation.</title>
        <authorList>
            <consortium name="The Broad Institute Genomics Platform"/>
            <consortium name="The Broad Institute Genome Sequencing Center for Infectious Disease"/>
            <person name="Wu L."/>
            <person name="Ma J."/>
        </authorList>
    </citation>
    <scope>NUCLEOTIDE SEQUENCE [LARGE SCALE GENOMIC DNA]</scope>
    <source>
        <strain evidence="4">JCM 10083</strain>
    </source>
</reference>
<sequence>MNTPVEHRASSSETAADSGGLPAERAGSAPAGTGRSAPPAVPAQPSQRAVPAELRGRTDISDRVVSRIAAGAAREVARVRKVGERGPLSLRGGTRAAVDGTLATLRLDVTMEYPAPIREVADEVRRHVAERVTTLTGMDVGHIDIDVTNVIRAPESPPETSYEVSRETSPETSPETSGAEGGSRPDFRTPDAAAHGTDVPSREEER</sequence>
<proteinExistence type="inferred from homology"/>
<accession>A0ABW2TCT4</accession>
<dbReference type="EMBL" id="JBHTEE010000001">
    <property type="protein sequence ID" value="MFC7606372.1"/>
    <property type="molecule type" value="Genomic_DNA"/>
</dbReference>
<dbReference type="RefSeq" id="WP_343969893.1">
    <property type="nucleotide sequence ID" value="NZ_BAAAGK010000081.1"/>
</dbReference>
<comment type="caution">
    <text evidence="3">The sequence shown here is derived from an EMBL/GenBank/DDBJ whole genome shotgun (WGS) entry which is preliminary data.</text>
</comment>
<evidence type="ECO:0000256" key="2">
    <source>
        <dbReference type="SAM" id="MobiDB-lite"/>
    </source>
</evidence>
<dbReference type="PANTHER" id="PTHR34297">
    <property type="entry name" value="HYPOTHETICAL CYTOSOLIC PROTEIN-RELATED"/>
    <property type="match status" value="1"/>
</dbReference>
<protein>
    <submittedName>
        <fullName evidence="3">Asp23/Gls24 family envelope stress response protein</fullName>
    </submittedName>
</protein>
<organism evidence="3 4">
    <name type="scientific">Streptosporangium amethystogenes subsp. fukuiense</name>
    <dbReference type="NCBI Taxonomy" id="698418"/>
    <lineage>
        <taxon>Bacteria</taxon>
        <taxon>Bacillati</taxon>
        <taxon>Actinomycetota</taxon>
        <taxon>Actinomycetes</taxon>
        <taxon>Streptosporangiales</taxon>
        <taxon>Streptosporangiaceae</taxon>
        <taxon>Streptosporangium</taxon>
    </lineage>
</organism>
<feature type="region of interest" description="Disordered" evidence="2">
    <location>
        <begin position="1"/>
        <end position="57"/>
    </location>
</feature>
<gene>
    <name evidence="3" type="ORF">ACFQVD_40355</name>
</gene>
<evidence type="ECO:0000313" key="3">
    <source>
        <dbReference type="EMBL" id="MFC7606372.1"/>
    </source>
</evidence>
<feature type="compositionally biased region" description="Low complexity" evidence="2">
    <location>
        <begin position="35"/>
        <end position="52"/>
    </location>
</feature>
<evidence type="ECO:0000313" key="4">
    <source>
        <dbReference type="Proteomes" id="UP001596514"/>
    </source>
</evidence>